<evidence type="ECO:0000313" key="2">
    <source>
        <dbReference type="Proteomes" id="UP000019260"/>
    </source>
</evidence>
<dbReference type="STRING" id="838561.P344_04735"/>
<sequence>MTKVNYQDLKKILFRVMGKLAVQQWGFPTQYDYEIYNDEKGTNFGSETFDLALPSA</sequence>
<proteinExistence type="predicted"/>
<dbReference type="AlphaFoldDB" id="W6AX11"/>
<evidence type="ECO:0000313" key="1">
    <source>
        <dbReference type="EMBL" id="AHI58269.1"/>
    </source>
</evidence>
<dbReference type="HOGENOM" id="CLU_3012037_0_0_14"/>
<protein>
    <submittedName>
        <fullName evidence="1">Uncharacterized protein</fullName>
    </submittedName>
</protein>
<dbReference type="Proteomes" id="UP000019260">
    <property type="component" value="Chromosome"/>
</dbReference>
<reference evidence="1 2" key="1">
    <citation type="submission" date="2013-09" db="EMBL/GenBank/DDBJ databases">
        <title>Complete genome sequence of Spiroplasma mirum suckling mouse cataract agent.</title>
        <authorList>
            <person name="Landry C.A."/>
            <person name="Bastian F.O."/>
            <person name="Thune R.L."/>
        </authorList>
    </citation>
    <scope>NUCLEOTIDE SEQUENCE [LARGE SCALE GENOMIC DNA]</scope>
    <source>
        <strain evidence="1 2">SMCA</strain>
    </source>
</reference>
<dbReference type="KEGG" id="smia:P344_04735"/>
<organism evidence="1 2">
    <name type="scientific">Spiroplasma mirum ATCC 29335</name>
    <dbReference type="NCBI Taxonomy" id="838561"/>
    <lineage>
        <taxon>Bacteria</taxon>
        <taxon>Bacillati</taxon>
        <taxon>Mycoplasmatota</taxon>
        <taxon>Mollicutes</taxon>
        <taxon>Entomoplasmatales</taxon>
        <taxon>Spiroplasmataceae</taxon>
        <taxon>Spiroplasma</taxon>
    </lineage>
</organism>
<name>W6AX11_9MOLU</name>
<accession>W6AX11</accession>
<dbReference type="PATRIC" id="fig|838561.3.peg.906"/>
<gene>
    <name evidence="1" type="ORF">P344_04735</name>
</gene>
<dbReference type="RefSeq" id="WP_156028564.1">
    <property type="nucleotide sequence ID" value="NZ_CP002082.1"/>
</dbReference>
<keyword evidence="2" id="KW-1185">Reference proteome</keyword>
<dbReference type="EMBL" id="CP006720">
    <property type="protein sequence ID" value="AHI58269.1"/>
    <property type="molecule type" value="Genomic_DNA"/>
</dbReference>